<keyword evidence="2" id="KW-0732">Signal</keyword>
<keyword evidence="4" id="KW-1185">Reference proteome</keyword>
<dbReference type="GO" id="GO:0009395">
    <property type="term" value="P:phospholipid catabolic process"/>
    <property type="evidence" value="ECO:0007669"/>
    <property type="project" value="TreeGrafter"/>
</dbReference>
<name>A0A6V8HAV6_TALPI</name>
<evidence type="ECO:0000313" key="4">
    <source>
        <dbReference type="Proteomes" id="UP000053095"/>
    </source>
</evidence>
<proteinExistence type="predicted"/>
<evidence type="ECO:0000313" key="3">
    <source>
        <dbReference type="EMBL" id="GAM38557.1"/>
    </source>
</evidence>
<evidence type="ECO:0008006" key="5">
    <source>
        <dbReference type="Google" id="ProtNLM"/>
    </source>
</evidence>
<dbReference type="GO" id="GO:0016788">
    <property type="term" value="F:hydrolase activity, acting on ester bonds"/>
    <property type="evidence" value="ECO:0007669"/>
    <property type="project" value="InterPro"/>
</dbReference>
<dbReference type="PANTHER" id="PTHR31956:SF8">
    <property type="entry name" value="ACID PHOSPHATASE PHOA (AFU_ORTHOLOGUE AFUA_1G03570)"/>
    <property type="match status" value="1"/>
</dbReference>
<reference evidence="4" key="1">
    <citation type="journal article" date="2015" name="Genome Announc.">
        <title>Draft genome sequence of Talaromyces cellulolyticus strain Y-94, a source of lignocellulosic biomass-degrading enzymes.</title>
        <authorList>
            <person name="Fujii T."/>
            <person name="Koike H."/>
            <person name="Sawayama S."/>
            <person name="Yano S."/>
            <person name="Inoue H."/>
        </authorList>
    </citation>
    <scope>NUCLEOTIDE SEQUENCE [LARGE SCALE GENOMIC DNA]</scope>
    <source>
        <strain evidence="4">Y-94</strain>
    </source>
</reference>
<keyword evidence="1" id="KW-0378">Hydrolase</keyword>
<dbReference type="Gene3D" id="3.40.720.10">
    <property type="entry name" value="Alkaline Phosphatase, subunit A"/>
    <property type="match status" value="1"/>
</dbReference>
<protein>
    <recommendedName>
        <fullName evidence="5">Acid phosphatase</fullName>
    </recommendedName>
</protein>
<dbReference type="InterPro" id="IPR017850">
    <property type="entry name" value="Alkaline_phosphatase_core_sf"/>
</dbReference>
<feature type="chain" id="PRO_5028255820" description="Acid phosphatase" evidence="2">
    <location>
        <begin position="18"/>
        <end position="344"/>
    </location>
</feature>
<comment type="caution">
    <text evidence="3">The sequence shown here is derived from an EMBL/GenBank/DDBJ whole genome shotgun (WGS) entry which is preliminary data.</text>
</comment>
<dbReference type="Proteomes" id="UP000053095">
    <property type="component" value="Unassembled WGS sequence"/>
</dbReference>
<dbReference type="EMBL" id="DF933829">
    <property type="protein sequence ID" value="GAM38557.1"/>
    <property type="molecule type" value="Genomic_DNA"/>
</dbReference>
<dbReference type="AlphaFoldDB" id="A0A6V8HAV6"/>
<dbReference type="InterPro" id="IPR007312">
    <property type="entry name" value="Phosphoesterase"/>
</dbReference>
<feature type="signal peptide" evidence="2">
    <location>
        <begin position="1"/>
        <end position="17"/>
    </location>
</feature>
<accession>A0A6V8HAV6</accession>
<dbReference type="Pfam" id="PF04185">
    <property type="entry name" value="Phosphoesterase"/>
    <property type="match status" value="1"/>
</dbReference>
<sequence length="344" mass="38655">MRLSSTLLLSGLSMAAAFPLQQREVVSKPLGKWFDRFVVIVLENTNKDVTMGNPYFLNLTHYGMVLGGYHGTTHPSQPNYITMISNTDAAGVYTDADHNTTEMSIIDLFEPAGITWKAYQEGYYPLADGGCNPISENKTTLYVRKHNPFMSFDNIRNNTARCKNIVNAEENFAKDVALGAGAPNYMFYTPNLLNDAHDTNISYAAVNTQKIVDTMLNNAEFMKNTLILITFDENNIYTNDNYGDPNSIYTLALGNDTIKCYDCVDMNYYNHFSQVVTLERNWNLSTIPQPDGSGEGWDQWWRPFGSLRGTSDDICGFAPCSEYYDGKTPARSDSNWNDQGLYEG</sequence>
<evidence type="ECO:0000256" key="2">
    <source>
        <dbReference type="SAM" id="SignalP"/>
    </source>
</evidence>
<organism evidence="3 4">
    <name type="scientific">Talaromyces pinophilus</name>
    <name type="common">Penicillium pinophilum</name>
    <dbReference type="NCBI Taxonomy" id="128442"/>
    <lineage>
        <taxon>Eukaryota</taxon>
        <taxon>Fungi</taxon>
        <taxon>Dikarya</taxon>
        <taxon>Ascomycota</taxon>
        <taxon>Pezizomycotina</taxon>
        <taxon>Eurotiomycetes</taxon>
        <taxon>Eurotiomycetidae</taxon>
        <taxon>Eurotiales</taxon>
        <taxon>Trichocomaceae</taxon>
        <taxon>Talaromyces</taxon>
        <taxon>Talaromyces sect. Talaromyces</taxon>
    </lineage>
</organism>
<dbReference type="PANTHER" id="PTHR31956">
    <property type="entry name" value="NON-SPECIFIC PHOSPHOLIPASE C4-RELATED"/>
    <property type="match status" value="1"/>
</dbReference>
<evidence type="ECO:0000256" key="1">
    <source>
        <dbReference type="ARBA" id="ARBA00022801"/>
    </source>
</evidence>
<gene>
    <name evidence="3" type="ORF">TCE0_033r09370</name>
</gene>